<proteinExistence type="predicted"/>
<evidence type="ECO:0000313" key="1">
    <source>
        <dbReference type="EMBL" id="QQR93015.1"/>
    </source>
</evidence>
<dbReference type="PANTHER" id="PTHR34573">
    <property type="entry name" value="VKC DOMAIN-CONTAINING PROTEIN"/>
    <property type="match status" value="1"/>
</dbReference>
<dbReference type="AlphaFoldDB" id="A0A7T9DKP3"/>
<organism evidence="1">
    <name type="scientific">Candidatus Iainarchaeum sp</name>
    <dbReference type="NCBI Taxonomy" id="3101447"/>
    <lineage>
        <taxon>Archaea</taxon>
        <taxon>Candidatus Iainarchaeota</taxon>
        <taxon>Candidatus Iainarchaeia</taxon>
        <taxon>Candidatus Iainarchaeales</taxon>
        <taxon>Candidatus Iainarchaeaceae</taxon>
        <taxon>Candidatus Iainarchaeum</taxon>
    </lineage>
</organism>
<evidence type="ECO:0008006" key="2">
    <source>
        <dbReference type="Google" id="ProtNLM"/>
    </source>
</evidence>
<reference evidence="1" key="1">
    <citation type="submission" date="2020-11" db="EMBL/GenBank/DDBJ databases">
        <title>Connecting structure to function with the recovery of over 1000 high-quality activated sludge metagenome-assembled genomes encoding full-length rRNA genes using long-read sequencing.</title>
        <authorList>
            <person name="Singleton C.M."/>
            <person name="Petriglieri F."/>
            <person name="Kristensen J.M."/>
            <person name="Kirkegaard R.H."/>
            <person name="Michaelsen T.Y."/>
            <person name="Andersen M.H."/>
            <person name="Karst S.M."/>
            <person name="Dueholm M.S."/>
            <person name="Nielsen P.H."/>
            <person name="Albertsen M."/>
        </authorList>
    </citation>
    <scope>NUCLEOTIDE SEQUENCE</scope>
    <source>
        <strain evidence="1">Fred_18-Q3-R57-64_BAT3C.431</strain>
    </source>
</reference>
<sequence length="123" mass="13182">MQTKLFMLMGIGLIVLLAGCTQSNVPPGKYTAFAQCLTDEGAVMYGAFWCQHCAKVKASFGDAFSKVNYVECDPKGENANPALCIEKNIEAYATFIFADGTRLVGEPSLQELSAKTGCTLPEA</sequence>
<name>A0A7T9DKP3_9ARCH</name>
<dbReference type="SUPFAM" id="SSF52833">
    <property type="entry name" value="Thioredoxin-like"/>
    <property type="match status" value="1"/>
</dbReference>
<accession>A0A7T9DKP3</accession>
<dbReference type="PANTHER" id="PTHR34573:SF1">
    <property type="entry name" value="VITAMIN K EPOXIDE REDUCTASE DOMAIN-CONTAINING PROTEIN"/>
    <property type="match status" value="1"/>
</dbReference>
<gene>
    <name evidence="1" type="ORF">IPJ89_02110</name>
</gene>
<dbReference type="InterPro" id="IPR036249">
    <property type="entry name" value="Thioredoxin-like_sf"/>
</dbReference>
<dbReference type="Proteomes" id="UP000596004">
    <property type="component" value="Chromosome"/>
</dbReference>
<dbReference type="EMBL" id="CP064981">
    <property type="protein sequence ID" value="QQR93015.1"/>
    <property type="molecule type" value="Genomic_DNA"/>
</dbReference>
<protein>
    <recommendedName>
        <fullName evidence="2">Thioredoxin domain-containing protein</fullName>
    </recommendedName>
</protein>
<dbReference type="Gene3D" id="3.40.30.10">
    <property type="entry name" value="Glutaredoxin"/>
    <property type="match status" value="1"/>
</dbReference>
<dbReference type="PROSITE" id="PS51257">
    <property type="entry name" value="PROKAR_LIPOPROTEIN"/>
    <property type="match status" value="1"/>
</dbReference>